<organism evidence="1 2">
    <name type="scientific">Candidatus Electrothrix aarhusensis</name>
    <dbReference type="NCBI Taxonomy" id="1859131"/>
    <lineage>
        <taxon>Bacteria</taxon>
        <taxon>Pseudomonadati</taxon>
        <taxon>Thermodesulfobacteriota</taxon>
        <taxon>Desulfobulbia</taxon>
        <taxon>Desulfobulbales</taxon>
        <taxon>Desulfobulbaceae</taxon>
        <taxon>Candidatus Electrothrix</taxon>
    </lineage>
</organism>
<dbReference type="AlphaFoldDB" id="A0A444IQV1"/>
<proteinExistence type="predicted"/>
<dbReference type="Proteomes" id="UP000287853">
    <property type="component" value="Unassembled WGS sequence"/>
</dbReference>
<evidence type="ECO:0000313" key="1">
    <source>
        <dbReference type="EMBL" id="RWX43162.1"/>
    </source>
</evidence>
<protein>
    <submittedName>
        <fullName evidence="1">BrnA antitoxin of type II toxin-antitoxin system</fullName>
    </submittedName>
</protein>
<comment type="caution">
    <text evidence="1">The sequence shown here is derived from an EMBL/GenBank/DDBJ whole genome shotgun (WGS) entry which is preliminary data.</text>
</comment>
<evidence type="ECO:0000313" key="2">
    <source>
        <dbReference type="Proteomes" id="UP000287853"/>
    </source>
</evidence>
<accession>A0A444IQV1</accession>
<gene>
    <name evidence="1" type="ORF">H206_00594</name>
</gene>
<keyword evidence="2" id="KW-1185">Reference proteome</keyword>
<reference evidence="1 2" key="1">
    <citation type="submission" date="2017-01" db="EMBL/GenBank/DDBJ databases">
        <title>The cable genome- insights into the physiology and evolution of filamentous bacteria capable of sulfide oxidation via long distance electron transfer.</title>
        <authorList>
            <person name="Schreiber L."/>
            <person name="Bjerg J.T."/>
            <person name="Boggild A."/>
            <person name="Van De Vossenberg J."/>
            <person name="Meysman F."/>
            <person name="Nielsen L.P."/>
            <person name="Schramm A."/>
            <person name="Kjeldsen K.U."/>
        </authorList>
    </citation>
    <scope>NUCLEOTIDE SEQUENCE [LARGE SCALE GENOMIC DNA]</scope>
    <source>
        <strain evidence="1">MCF</strain>
    </source>
</reference>
<sequence length="99" mass="11481">MQLLKTSTDEYPQVTQADFDRAVLRRNLKPDEEKQRITLALDVEVVRYFETKGGKQGYHNLINETLKRIVRLDIAEQNGFEEILRKIIREELAAAGNAH</sequence>
<dbReference type="EMBL" id="MTKO01000129">
    <property type="protein sequence ID" value="RWX43162.1"/>
    <property type="molecule type" value="Genomic_DNA"/>
</dbReference>
<name>A0A444IQV1_9BACT</name>